<dbReference type="GO" id="GO:0005886">
    <property type="term" value="C:plasma membrane"/>
    <property type="evidence" value="ECO:0007669"/>
    <property type="project" value="TreeGrafter"/>
</dbReference>
<dbReference type="AlphaFoldDB" id="A0A6J8DF15"/>
<dbReference type="InterPro" id="IPR050958">
    <property type="entry name" value="Cell_Adh-Cytoskel_Orgn"/>
</dbReference>
<keyword evidence="5" id="KW-1185">Reference proteome</keyword>
<feature type="domain" description="Ig-like" evidence="3">
    <location>
        <begin position="1"/>
        <end position="78"/>
    </location>
</feature>
<dbReference type="EC" id="2.7.11.1" evidence="4"/>
<feature type="domain" description="Ig-like" evidence="3">
    <location>
        <begin position="191"/>
        <end position="268"/>
    </location>
</feature>
<evidence type="ECO:0000313" key="5">
    <source>
        <dbReference type="Proteomes" id="UP000507470"/>
    </source>
</evidence>
<dbReference type="OrthoDB" id="6133959at2759"/>
<dbReference type="InterPro" id="IPR003599">
    <property type="entry name" value="Ig_sub"/>
</dbReference>
<protein>
    <submittedName>
        <fullName evidence="4">TTN</fullName>
        <ecNumber evidence="4">2.7.11.1</ecNumber>
    </submittedName>
</protein>
<dbReference type="Proteomes" id="UP000507470">
    <property type="component" value="Unassembled WGS sequence"/>
</dbReference>
<evidence type="ECO:0000256" key="1">
    <source>
        <dbReference type="ARBA" id="ARBA00022729"/>
    </source>
</evidence>
<dbReference type="InterPro" id="IPR036179">
    <property type="entry name" value="Ig-like_dom_sf"/>
</dbReference>
<dbReference type="SMART" id="SM00409">
    <property type="entry name" value="IG"/>
    <property type="match status" value="2"/>
</dbReference>
<evidence type="ECO:0000256" key="2">
    <source>
        <dbReference type="ARBA" id="ARBA00023157"/>
    </source>
</evidence>
<name>A0A6J8DF15_MYTCO</name>
<organism evidence="4 5">
    <name type="scientific">Mytilus coruscus</name>
    <name type="common">Sea mussel</name>
    <dbReference type="NCBI Taxonomy" id="42192"/>
    <lineage>
        <taxon>Eukaryota</taxon>
        <taxon>Metazoa</taxon>
        <taxon>Spiralia</taxon>
        <taxon>Lophotrochozoa</taxon>
        <taxon>Mollusca</taxon>
        <taxon>Bivalvia</taxon>
        <taxon>Autobranchia</taxon>
        <taxon>Pteriomorphia</taxon>
        <taxon>Mytilida</taxon>
        <taxon>Mytiloidea</taxon>
        <taxon>Mytilidae</taxon>
        <taxon>Mytilinae</taxon>
        <taxon>Mytilus</taxon>
    </lineage>
</organism>
<dbReference type="SMART" id="SM00408">
    <property type="entry name" value="IGc2"/>
    <property type="match status" value="2"/>
</dbReference>
<keyword evidence="2" id="KW-1015">Disulfide bond</keyword>
<dbReference type="PANTHER" id="PTHR45080">
    <property type="entry name" value="CONTACTIN 5"/>
    <property type="match status" value="1"/>
</dbReference>
<accession>A0A6J8DF15</accession>
<dbReference type="InterPro" id="IPR013783">
    <property type="entry name" value="Ig-like_fold"/>
</dbReference>
<dbReference type="InterPro" id="IPR007110">
    <property type="entry name" value="Ig-like_dom"/>
</dbReference>
<dbReference type="PROSITE" id="PS50835">
    <property type="entry name" value="IG_LIKE"/>
    <property type="match status" value="2"/>
</dbReference>
<dbReference type="InterPro" id="IPR003598">
    <property type="entry name" value="Ig_sub2"/>
</dbReference>
<dbReference type="Gene3D" id="2.60.40.10">
    <property type="entry name" value="Immunoglobulins"/>
    <property type="match status" value="2"/>
</dbReference>
<dbReference type="Pfam" id="PF13927">
    <property type="entry name" value="Ig_3"/>
    <property type="match status" value="1"/>
</dbReference>
<proteinExistence type="predicted"/>
<keyword evidence="4" id="KW-0808">Transferase</keyword>
<dbReference type="PANTHER" id="PTHR45080:SF8">
    <property type="entry name" value="IG-LIKE DOMAIN-CONTAINING PROTEIN"/>
    <property type="match status" value="1"/>
</dbReference>
<dbReference type="EMBL" id="CACVKT020007119">
    <property type="protein sequence ID" value="CAC5405670.1"/>
    <property type="molecule type" value="Genomic_DNA"/>
</dbReference>
<keyword evidence="1" id="KW-0732">Signal</keyword>
<gene>
    <name evidence="4" type="ORF">MCOR_39336</name>
</gene>
<reference evidence="4 5" key="1">
    <citation type="submission" date="2020-06" db="EMBL/GenBank/DDBJ databases">
        <authorList>
            <person name="Li R."/>
            <person name="Bekaert M."/>
        </authorList>
    </citation>
    <scope>NUCLEOTIDE SEQUENCE [LARGE SCALE GENOMIC DNA]</scope>
    <source>
        <strain evidence="5">wild</strain>
    </source>
</reference>
<evidence type="ECO:0000259" key="3">
    <source>
        <dbReference type="PROSITE" id="PS50835"/>
    </source>
</evidence>
<dbReference type="GO" id="GO:0007156">
    <property type="term" value="P:homophilic cell adhesion via plasma membrane adhesion molecules"/>
    <property type="evidence" value="ECO:0007669"/>
    <property type="project" value="TreeGrafter"/>
</dbReference>
<dbReference type="GO" id="GO:0004674">
    <property type="term" value="F:protein serine/threonine kinase activity"/>
    <property type="evidence" value="ECO:0007669"/>
    <property type="project" value="UniProtKB-EC"/>
</dbReference>
<sequence length="343" mass="38845">MRAEPSSVMEEESSLNISCFTETNTYPVKIQWLFEGNIIPEENSDVLYIDKVNRNQFGQYSCRAMNRVGTQQANIHVTVKYKPYLQKNESDSQSFEAVINHPTPVEVLIQSFPRPDCAWTKTKGGKLANIKVTPIRRDVFAVSSTIMLQKESQFGLYWMRARNPYGILDIKINLVSRVVSIRPLKINCDVSSTIELQCFVNLNHSSNWTSLWLHSIKGNKLQEQSGITLGNKSTLTIAFCDFRDIGDYTCTWSSKNKIYSSTYPATVAVFGSPILASQNVDLQTGDGVLLIVKFYSVPEPISIVWLENDERLHHNRSSFMRTIIALKISDTEVNVDGFSTSLY</sequence>
<evidence type="ECO:0000313" key="4">
    <source>
        <dbReference type="EMBL" id="CAC5405670.1"/>
    </source>
</evidence>
<dbReference type="SUPFAM" id="SSF48726">
    <property type="entry name" value="Immunoglobulin"/>
    <property type="match status" value="2"/>
</dbReference>